<dbReference type="AlphaFoldDB" id="A0A1W0WFZ4"/>
<dbReference type="CDD" id="cd00172">
    <property type="entry name" value="serpin"/>
    <property type="match status" value="1"/>
</dbReference>
<dbReference type="Gene3D" id="3.30.497.10">
    <property type="entry name" value="Antithrombin, subunit I, domain 2"/>
    <property type="match status" value="1"/>
</dbReference>
<dbReference type="GO" id="GO:0005615">
    <property type="term" value="C:extracellular space"/>
    <property type="evidence" value="ECO:0007669"/>
    <property type="project" value="InterPro"/>
</dbReference>
<dbReference type="Proteomes" id="UP000192578">
    <property type="component" value="Unassembled WGS sequence"/>
</dbReference>
<name>A0A1W0WFZ4_HYPEX</name>
<reference evidence="6" key="1">
    <citation type="submission" date="2017-01" db="EMBL/GenBank/DDBJ databases">
        <title>Comparative genomics of anhydrobiosis in the tardigrade Hypsibius dujardini.</title>
        <authorList>
            <person name="Yoshida Y."/>
            <person name="Koutsovoulos G."/>
            <person name="Laetsch D."/>
            <person name="Stevens L."/>
            <person name="Kumar S."/>
            <person name="Horikawa D."/>
            <person name="Ishino K."/>
            <person name="Komine S."/>
            <person name="Tomita M."/>
            <person name="Blaxter M."/>
            <person name="Arakawa K."/>
        </authorList>
    </citation>
    <scope>NUCLEOTIDE SEQUENCE [LARGE SCALE GENOMIC DNA]</scope>
    <source>
        <strain evidence="6">Z151</strain>
    </source>
</reference>
<dbReference type="InterPro" id="IPR000215">
    <property type="entry name" value="Serpin_fam"/>
</dbReference>
<dbReference type="Pfam" id="PF00079">
    <property type="entry name" value="Serpin"/>
    <property type="match status" value="1"/>
</dbReference>
<dbReference type="SMART" id="SM00093">
    <property type="entry name" value="SERPIN"/>
    <property type="match status" value="1"/>
</dbReference>
<feature type="region of interest" description="Disordered" evidence="3">
    <location>
        <begin position="378"/>
        <end position="408"/>
    </location>
</feature>
<dbReference type="InterPro" id="IPR036186">
    <property type="entry name" value="Serpin_sf"/>
</dbReference>
<proteinExistence type="inferred from homology"/>
<comment type="similarity">
    <text evidence="1 2">Belongs to the serpin family.</text>
</comment>
<dbReference type="InterPro" id="IPR023796">
    <property type="entry name" value="Serpin_dom"/>
</dbReference>
<keyword evidence="6" id="KW-1185">Reference proteome</keyword>
<evidence type="ECO:0000259" key="4">
    <source>
        <dbReference type="SMART" id="SM00093"/>
    </source>
</evidence>
<evidence type="ECO:0000313" key="6">
    <source>
        <dbReference type="Proteomes" id="UP000192578"/>
    </source>
</evidence>
<dbReference type="InterPro" id="IPR042185">
    <property type="entry name" value="Serpin_sf_2"/>
</dbReference>
<sequence>MEHLRKPLSVMAMKLFEAAAESCPTDNIIISPFTVTSIVTMLYYASEDTHAGRQIENILKYSEMMDGRADSRAVLMAFREAVRVLTKNSAKEVEEENFSVAHEFRMVLGNRVFLQRDSHINPEFLEMIQKNLRIEFENVNFDEDADAGLTEIERWLKEKIQARFKVSVPSDLVDHEYTGPRMVIASAAHFRAGWEVPFDKALTKRVPFYTMEGKTYDVDMMHLTGKFPYYTEDKIGLKMVELPYFRNEVSLILTLPTSTKPGALDEMTKKLRDSNVYVEMHMQKRMKMVSVAVPKFRFSSTFNIKRLLTLVGIREVFHDDVTLARMTTDEIFRCSEGVHKKRNPSILQNSMRTGRSSRRSRAEWEMRTLQKLQRHLQKRTKFHQREKKDSPAGTEEFVADSPFLPGSPTQSHRTLYFRWQCAAPMIAVPSLKKRKPT</sequence>
<dbReference type="EMBL" id="MTYJ01000110">
    <property type="protein sequence ID" value="OQV14109.1"/>
    <property type="molecule type" value="Genomic_DNA"/>
</dbReference>
<gene>
    <name evidence="5" type="ORF">BV898_11684</name>
</gene>
<evidence type="ECO:0000256" key="3">
    <source>
        <dbReference type="SAM" id="MobiDB-lite"/>
    </source>
</evidence>
<organism evidence="5 6">
    <name type="scientific">Hypsibius exemplaris</name>
    <name type="common">Freshwater tardigrade</name>
    <dbReference type="NCBI Taxonomy" id="2072580"/>
    <lineage>
        <taxon>Eukaryota</taxon>
        <taxon>Metazoa</taxon>
        <taxon>Ecdysozoa</taxon>
        <taxon>Tardigrada</taxon>
        <taxon>Eutardigrada</taxon>
        <taxon>Parachela</taxon>
        <taxon>Hypsibioidea</taxon>
        <taxon>Hypsibiidae</taxon>
        <taxon>Hypsibius</taxon>
    </lineage>
</organism>
<dbReference type="OrthoDB" id="671595at2759"/>
<evidence type="ECO:0000313" key="5">
    <source>
        <dbReference type="EMBL" id="OQV14109.1"/>
    </source>
</evidence>
<evidence type="ECO:0000256" key="1">
    <source>
        <dbReference type="ARBA" id="ARBA00009500"/>
    </source>
</evidence>
<feature type="domain" description="Serpin" evidence="4">
    <location>
        <begin position="13"/>
        <end position="424"/>
    </location>
</feature>
<dbReference type="SUPFAM" id="SSF56574">
    <property type="entry name" value="Serpins"/>
    <property type="match status" value="1"/>
</dbReference>
<evidence type="ECO:0000256" key="2">
    <source>
        <dbReference type="RuleBase" id="RU000411"/>
    </source>
</evidence>
<dbReference type="PANTHER" id="PTHR11461">
    <property type="entry name" value="SERINE PROTEASE INHIBITOR, SERPIN"/>
    <property type="match status" value="1"/>
</dbReference>
<accession>A0A1W0WFZ4</accession>
<dbReference type="GO" id="GO:0004867">
    <property type="term" value="F:serine-type endopeptidase inhibitor activity"/>
    <property type="evidence" value="ECO:0007669"/>
    <property type="project" value="InterPro"/>
</dbReference>
<dbReference type="InterPro" id="IPR042178">
    <property type="entry name" value="Serpin_sf_1"/>
</dbReference>
<protein>
    <submittedName>
        <fullName evidence="5">Heterochromatin-associated protein MENT</fullName>
    </submittedName>
</protein>
<dbReference type="PANTHER" id="PTHR11461:SF211">
    <property type="entry name" value="GH10112P-RELATED"/>
    <property type="match status" value="1"/>
</dbReference>
<comment type="caution">
    <text evidence="5">The sequence shown here is derived from an EMBL/GenBank/DDBJ whole genome shotgun (WGS) entry which is preliminary data.</text>
</comment>
<dbReference type="Gene3D" id="2.30.39.10">
    <property type="entry name" value="Alpha-1-antitrypsin, domain 1"/>
    <property type="match status" value="1"/>
</dbReference>